<dbReference type="GO" id="GO:0004493">
    <property type="term" value="F:methylmalonyl-CoA epimerase activity"/>
    <property type="evidence" value="ECO:0007669"/>
    <property type="project" value="UniProtKB-EC"/>
</dbReference>
<organism evidence="4">
    <name type="scientific">uncultured marine group II/III euryarchaeote KM3_04_C05</name>
    <dbReference type="NCBI Taxonomy" id="1457835"/>
    <lineage>
        <taxon>Archaea</taxon>
        <taxon>Methanobacteriati</taxon>
        <taxon>Methanobacteriota</taxon>
        <taxon>environmental samples</taxon>
    </lineage>
</organism>
<dbReference type="Gene3D" id="3.10.180.10">
    <property type="entry name" value="2,3-Dihydroxybiphenyl 1,2-Dioxygenase, domain 1"/>
    <property type="match status" value="1"/>
</dbReference>
<dbReference type="EMBL" id="KF900525">
    <property type="protein sequence ID" value="AIE98102.1"/>
    <property type="molecule type" value="Genomic_DNA"/>
</dbReference>
<evidence type="ECO:0000256" key="1">
    <source>
        <dbReference type="ARBA" id="ARBA00009308"/>
    </source>
</evidence>
<protein>
    <submittedName>
        <fullName evidence="4">Methylmalonyl-CoA (MCEE, epi)</fullName>
        <ecNumber evidence="4">5.1.99.1</ecNumber>
    </submittedName>
</protein>
<evidence type="ECO:0000313" key="4">
    <source>
        <dbReference type="EMBL" id="AIE98102.1"/>
    </source>
</evidence>
<evidence type="ECO:0000259" key="3">
    <source>
        <dbReference type="PROSITE" id="PS51819"/>
    </source>
</evidence>
<evidence type="ECO:0000256" key="2">
    <source>
        <dbReference type="ARBA" id="ARBA00022723"/>
    </source>
</evidence>
<dbReference type="PROSITE" id="PS51819">
    <property type="entry name" value="VOC"/>
    <property type="match status" value="1"/>
</dbReference>
<dbReference type="GO" id="GO:0046872">
    <property type="term" value="F:metal ion binding"/>
    <property type="evidence" value="ECO:0007669"/>
    <property type="project" value="UniProtKB-KW"/>
</dbReference>
<dbReference type="SUPFAM" id="SSF54593">
    <property type="entry name" value="Glyoxalase/Bleomycin resistance protein/Dihydroxybiphenyl dioxygenase"/>
    <property type="match status" value="1"/>
</dbReference>
<keyword evidence="2" id="KW-0479">Metal-binding</keyword>
<reference evidence="4" key="1">
    <citation type="journal article" date="2014" name="Genome Biol. Evol.">
        <title>Pangenome evidence for extensive interdomain horizontal transfer affecting lineage core and shell genes in uncultured planktonic thaumarchaeota and euryarchaeota.</title>
        <authorList>
            <person name="Deschamps P."/>
            <person name="Zivanovic Y."/>
            <person name="Moreira D."/>
            <person name="Rodriguez-Valera F."/>
            <person name="Lopez-Garcia P."/>
        </authorList>
    </citation>
    <scope>NUCLEOTIDE SEQUENCE</scope>
</reference>
<comment type="similarity">
    <text evidence="1">Belongs to the methylmalonyl-CoA epimerase family.</text>
</comment>
<dbReference type="PANTHER" id="PTHR43048">
    <property type="entry name" value="METHYLMALONYL-COA EPIMERASE"/>
    <property type="match status" value="1"/>
</dbReference>
<feature type="domain" description="VOC" evidence="3">
    <location>
        <begin position="5"/>
        <end position="137"/>
    </location>
</feature>
<dbReference type="InterPro" id="IPR037523">
    <property type="entry name" value="VOC_core"/>
</dbReference>
<dbReference type="Pfam" id="PF13669">
    <property type="entry name" value="Glyoxalase_4"/>
    <property type="match status" value="1"/>
</dbReference>
<dbReference type="AlphaFoldDB" id="A0A075G8P8"/>
<dbReference type="EC" id="5.1.99.1" evidence="4"/>
<name>A0A075G8P8_9EURY</name>
<dbReference type="PANTHER" id="PTHR43048:SF3">
    <property type="entry name" value="METHYLMALONYL-COA EPIMERASE, MITOCHONDRIAL"/>
    <property type="match status" value="1"/>
</dbReference>
<dbReference type="InterPro" id="IPR051785">
    <property type="entry name" value="MMCE/EMCE_epimerase"/>
</dbReference>
<accession>A0A075G8P8</accession>
<gene>
    <name evidence="4" type="primary">MCEE</name>
    <name evidence="4" type="synonym">epi</name>
</gene>
<dbReference type="CDD" id="cd07249">
    <property type="entry name" value="MMCE"/>
    <property type="match status" value="1"/>
</dbReference>
<sequence length="139" mass="15072">MDEVSIDHVGIATNSLEGASEFWEALGFIRTGDHINEQQGVSIRMFNSTPNEDARASIELLEPIGPDSPIGRFLANRGEGIQQLAVRVPDIQDTIDRLDDLGVRMIDREPVPGATGTMIAFVHPSCTGGVLVELVEHLP</sequence>
<proteinExistence type="inferred from homology"/>
<dbReference type="GO" id="GO:0046491">
    <property type="term" value="P:L-methylmalonyl-CoA metabolic process"/>
    <property type="evidence" value="ECO:0007669"/>
    <property type="project" value="TreeGrafter"/>
</dbReference>
<dbReference type="InterPro" id="IPR017515">
    <property type="entry name" value="MeMalonyl-CoA_epimerase"/>
</dbReference>
<keyword evidence="4" id="KW-0413">Isomerase</keyword>
<dbReference type="InterPro" id="IPR029068">
    <property type="entry name" value="Glyas_Bleomycin-R_OHBP_Dase"/>
</dbReference>